<protein>
    <submittedName>
        <fullName evidence="3">Uncharacterized protein</fullName>
    </submittedName>
</protein>
<evidence type="ECO:0000313" key="4">
    <source>
        <dbReference type="Proteomes" id="UP000291343"/>
    </source>
</evidence>
<dbReference type="Proteomes" id="UP000291343">
    <property type="component" value="Unassembled WGS sequence"/>
</dbReference>
<dbReference type="PANTHER" id="PTHR22774">
    <property type="entry name" value="CHOREIN N-TERMINAL DOMAIN-CONTAINING PROTEIN"/>
    <property type="match status" value="1"/>
</dbReference>
<organism evidence="3 4">
    <name type="scientific">Laodelphax striatellus</name>
    <name type="common">Small brown planthopper</name>
    <name type="synonym">Delphax striatella</name>
    <dbReference type="NCBI Taxonomy" id="195883"/>
    <lineage>
        <taxon>Eukaryota</taxon>
        <taxon>Metazoa</taxon>
        <taxon>Ecdysozoa</taxon>
        <taxon>Arthropoda</taxon>
        <taxon>Hexapoda</taxon>
        <taxon>Insecta</taxon>
        <taxon>Pterygota</taxon>
        <taxon>Neoptera</taxon>
        <taxon>Paraneoptera</taxon>
        <taxon>Hemiptera</taxon>
        <taxon>Auchenorrhyncha</taxon>
        <taxon>Fulgoroidea</taxon>
        <taxon>Delphacidae</taxon>
        <taxon>Criomorphinae</taxon>
        <taxon>Laodelphax</taxon>
    </lineage>
</organism>
<dbReference type="Pfam" id="PF24917">
    <property type="entry name" value="BLTP3A_B"/>
    <property type="match status" value="2"/>
</dbReference>
<gene>
    <name evidence="3" type="ORF">LSTR_LSTR003488</name>
</gene>
<reference evidence="3 4" key="1">
    <citation type="journal article" date="2017" name="Gigascience">
        <title>Genome sequence of the small brown planthopper, Laodelphax striatellus.</title>
        <authorList>
            <person name="Zhu J."/>
            <person name="Jiang F."/>
            <person name="Wang X."/>
            <person name="Yang P."/>
            <person name="Bao Y."/>
            <person name="Zhao W."/>
            <person name="Wang W."/>
            <person name="Lu H."/>
            <person name="Wang Q."/>
            <person name="Cui N."/>
            <person name="Li J."/>
            <person name="Chen X."/>
            <person name="Luo L."/>
            <person name="Yu J."/>
            <person name="Kang L."/>
            <person name="Cui F."/>
        </authorList>
    </citation>
    <scope>NUCLEOTIDE SEQUENCE [LARGE SCALE GENOMIC DNA]</scope>
    <source>
        <strain evidence="3">Lst14</strain>
    </source>
</reference>
<keyword evidence="4" id="KW-1185">Reference proteome</keyword>
<feature type="region of interest" description="Disordered" evidence="2">
    <location>
        <begin position="737"/>
        <end position="790"/>
    </location>
</feature>
<evidence type="ECO:0000256" key="2">
    <source>
        <dbReference type="SAM" id="MobiDB-lite"/>
    </source>
</evidence>
<comment type="caution">
    <text evidence="3">The sequence shown here is derived from an EMBL/GenBank/DDBJ whole genome shotgun (WGS) entry which is preliminary data.</text>
</comment>
<dbReference type="InParanoid" id="A0A482WZB3"/>
<dbReference type="InterPro" id="IPR026728">
    <property type="entry name" value="BLTP3A/B"/>
</dbReference>
<feature type="compositionally biased region" description="Basic and acidic residues" evidence="2">
    <location>
        <begin position="760"/>
        <end position="769"/>
    </location>
</feature>
<dbReference type="FunCoup" id="A0A482WZB3">
    <property type="interactions" value="43"/>
</dbReference>
<feature type="region of interest" description="Disordered" evidence="2">
    <location>
        <begin position="465"/>
        <end position="484"/>
    </location>
</feature>
<dbReference type="STRING" id="195883.A0A482WZB3"/>
<evidence type="ECO:0000256" key="1">
    <source>
        <dbReference type="SAM" id="Coils"/>
    </source>
</evidence>
<keyword evidence="1" id="KW-0175">Coiled coil</keyword>
<dbReference type="EMBL" id="QKKF02022000">
    <property type="protein sequence ID" value="RZF38682.1"/>
    <property type="molecule type" value="Genomic_DNA"/>
</dbReference>
<accession>A0A482WZB3</accession>
<name>A0A482WZB3_LAOST</name>
<proteinExistence type="predicted"/>
<feature type="compositionally biased region" description="Gly residues" evidence="2">
    <location>
        <begin position="747"/>
        <end position="759"/>
    </location>
</feature>
<sequence length="1363" mass="151802">MAYLIKNQILKHLSRYMKNLSADQINLSTFKGEGELKDLQLDEMVLTELLELPSWVQLTSAWCNKVSFRIQWTKLKTVPIFLVLDEVKIEIETCEELRSMSFQQGLSQVANNAKYSFIHKVIDGMTIHVNSVAITFNSRAFIAKVQILRIKVQSKTPKWQDSDLRYTRLKDMHRNQIMIFKEIEWQTLRIEASSISDKNLPPLRLLTNTTRCRITIKKRLSDCFVIGCRLLLILDDLLWVLTDSQLKAALHFIDSLSGLIQKDTELTRKKKAARKLESLPEYRAQMSQQARMDSSEQNKMRMVFAMYDFIETSYHFCTQRIDLHFSEDPGAGRSCHPNLQPGGSLQLTVSNLQADYYPYHLAAADRAHWARYKESGDAVPAQWLAQAHAAFRTSLLHMIDTPFHGTAAGQDSPQVTRSATPSPSSLNPLKAYISQQFSKLMTSCVILRVEDFTLYRVTTSSKMHSPRPFVKGQHKRRPSLPGDRERYMLPTDLKTIHAEFTYYYYPGDIPFPLPPPKFYVHINPVQVYFDVLTLLWLNCFVLNLYQSLMATNTAASLEMSAAADDIPRMYMDVRLEAISPRLIFESAGEHTGQRDRPKSLHLQVGRVSLTNTRTVAGCSRADLAKCVHDFQLASLFDGARFPSQPTDFKVVTDKFIDHLNCSDNIRHGGPPKLSGTIEEINKQLSREMLWIESKDVWCIVLEPLFGDFYGVRAIGSTRPAPFLDAVTVTIWLHAAEAAQPKGEEEGGGGSSNGEGGGMENGERVREKGGEGTWKGQNGSRDSRSLKNSPSSENRLADIHAVAHISLLVSLQINHYQFLFLLRVADEAKELTSFLAMDSNRVLCRCAADEGGGGSLVVGVVMPQLEVTLVMPAHVPGKESSGGDLESVIPDSSSLADDPNTNTSIQWHHNLSTDIPSTGRVTMNEQVNTMDGDSDMPRKAQLLSRQSSFSVGMGSPTMPEQTTAFNLSNSVKKGFNSLFTSIDSAFKPAADDASDTLSLRSDASSDSEKYILVNVASDRNGEAAADAMFRVTNGSAVAVAGGGAAQERVEVASEVTEEDTPTLTTPSERDSIASSYKRRDLISVVTFKLGQVELLQQAEGFLSTIKLQLSNLEAEECISIPWDEFQSKFTTRTRVWQEMNDSGGGARSGLREQQRACVLARLEHRVTPQEPAQWRGVTFGDWFEDLLTVHVANTRLALSTTTLAGLADLVEDELISPPLPVQMTVENVRLRISDEHQTTSNITCPGSIPTEVCVSELRLTRGADGVVHVAPSPSTPHQSAATDAQLVSENDQLRRRLAALEKLNDQNHYMRRCEEEASFLKSCLSAAQDNIASLLEEKQKLLDLVQRLQEQTTSRAEPPSTGKR</sequence>
<dbReference type="PANTHER" id="PTHR22774:SF11">
    <property type="entry name" value="CHOREIN N-TERMINAL DOMAIN-CONTAINING PROTEIN"/>
    <property type="match status" value="1"/>
</dbReference>
<feature type="compositionally biased region" description="Polar residues" evidence="2">
    <location>
        <begin position="774"/>
        <end position="790"/>
    </location>
</feature>
<dbReference type="OrthoDB" id="43807at2759"/>
<evidence type="ECO:0000313" key="3">
    <source>
        <dbReference type="EMBL" id="RZF38682.1"/>
    </source>
</evidence>
<dbReference type="SMR" id="A0A482WZB3"/>
<feature type="coiled-coil region" evidence="1">
    <location>
        <begin position="1282"/>
        <end position="1350"/>
    </location>
</feature>